<organism evidence="10 11">
    <name type="scientific">Trichomonas vaginalis (strain ATCC PRA-98 / G3)</name>
    <dbReference type="NCBI Taxonomy" id="412133"/>
    <lineage>
        <taxon>Eukaryota</taxon>
        <taxon>Metamonada</taxon>
        <taxon>Parabasalia</taxon>
        <taxon>Trichomonadida</taxon>
        <taxon>Trichomonadidae</taxon>
        <taxon>Trichomonas</taxon>
    </lineage>
</organism>
<name>A2ET30_TRIV3</name>
<dbReference type="SMR" id="A2ET30"/>
<dbReference type="VEuPathDB" id="TrichDB:TVAG_298390"/>
<keyword evidence="11" id="KW-1185">Reference proteome</keyword>
<keyword evidence="3" id="KW-0547">Nucleotide-binding</keyword>
<dbReference type="GO" id="GO:0006182">
    <property type="term" value="P:cGMP biosynthetic process"/>
    <property type="evidence" value="ECO:0000318"/>
    <property type="project" value="GO_Central"/>
</dbReference>
<comment type="subcellular location">
    <subcellularLocation>
        <location evidence="1">Membrane</location>
    </subcellularLocation>
</comment>
<dbReference type="Pfam" id="PF13426">
    <property type="entry name" value="PAS_9"/>
    <property type="match status" value="1"/>
</dbReference>
<dbReference type="CDD" id="cd07302">
    <property type="entry name" value="CHD"/>
    <property type="match status" value="1"/>
</dbReference>
<dbReference type="eggNOG" id="KOG4171">
    <property type="taxonomic scope" value="Eukaryota"/>
</dbReference>
<evidence type="ECO:0000313" key="11">
    <source>
        <dbReference type="Proteomes" id="UP000001542"/>
    </source>
</evidence>
<dbReference type="AlphaFoldDB" id="A2ET30"/>
<dbReference type="RefSeq" id="XP_001316442.1">
    <property type="nucleotide sequence ID" value="XM_001316407.1"/>
</dbReference>
<sequence length="476" mass="53984">MYLTTALLKKIYSNLNVEPDERIYPTPREDGIDTLWQIGPIELYEAFFYRAGNRLVNMIQEDINKQSKQVTYLGIIFIIIPLIFTIIALYINRTEDDMLRFTLHLLLFCPPKIIVSNKKIMDMLAGDYSNKDGDQSAKHLAYSNDVMNKLNNCIIVIQDDDSHKVVQVNTALEETFGVRADDLVGKTVMEFFNPERFEVRGKLESVVTQITDTKFEKDGNTVFMEWTPVIVSGTKILSGRDKTQNILHEMLIDEEKKKSDTMLASILPASLVPRVQAGEKNISFSVQSVTVLFFDVVEFTPWCGSHDAQYVMRMLNIVFKEMDAITNAHKIMTKIKCIGDCYMAAGGIFDEVNQPQVHAREVVDFGCLAINKLLEIDQRENENLRIRVGINTGGPIVAGVIGTEKPTFEILGPAINIAHEMEHHGVPMQVHISRPVYEFIYGAQFQIKERGEIEVKGGKMFTYLVDPNSVLNMTQQ</sequence>
<reference evidence="10" key="2">
    <citation type="journal article" date="2007" name="Science">
        <title>Draft genome sequence of the sexually transmitted pathogen Trichomonas vaginalis.</title>
        <authorList>
            <person name="Carlton J.M."/>
            <person name="Hirt R.P."/>
            <person name="Silva J.C."/>
            <person name="Delcher A.L."/>
            <person name="Schatz M."/>
            <person name="Zhao Q."/>
            <person name="Wortman J.R."/>
            <person name="Bidwell S.L."/>
            <person name="Alsmark U.C.M."/>
            <person name="Besteiro S."/>
            <person name="Sicheritz-Ponten T."/>
            <person name="Noel C.J."/>
            <person name="Dacks J.B."/>
            <person name="Foster P.G."/>
            <person name="Simillion C."/>
            <person name="Van de Peer Y."/>
            <person name="Miranda-Saavedra D."/>
            <person name="Barton G.J."/>
            <person name="Westrop G.D."/>
            <person name="Mueller S."/>
            <person name="Dessi D."/>
            <person name="Fiori P.L."/>
            <person name="Ren Q."/>
            <person name="Paulsen I."/>
            <person name="Zhang H."/>
            <person name="Bastida-Corcuera F.D."/>
            <person name="Simoes-Barbosa A."/>
            <person name="Brown M.T."/>
            <person name="Hayes R.D."/>
            <person name="Mukherjee M."/>
            <person name="Okumura C.Y."/>
            <person name="Schneider R."/>
            <person name="Smith A.J."/>
            <person name="Vanacova S."/>
            <person name="Villalvazo M."/>
            <person name="Haas B.J."/>
            <person name="Pertea M."/>
            <person name="Feldblyum T.V."/>
            <person name="Utterback T.R."/>
            <person name="Shu C.L."/>
            <person name="Osoegawa K."/>
            <person name="de Jong P.J."/>
            <person name="Hrdy I."/>
            <person name="Horvathova L."/>
            <person name="Zubacova Z."/>
            <person name="Dolezal P."/>
            <person name="Malik S.B."/>
            <person name="Logsdon J.M. Jr."/>
            <person name="Henze K."/>
            <person name="Gupta A."/>
            <person name="Wang C.C."/>
            <person name="Dunne R.L."/>
            <person name="Upcroft J.A."/>
            <person name="Upcroft P."/>
            <person name="White O."/>
            <person name="Salzberg S.L."/>
            <person name="Tang P."/>
            <person name="Chiu C.-H."/>
            <person name="Lee Y.-S."/>
            <person name="Embley T.M."/>
            <person name="Coombs G.H."/>
            <person name="Mottram J.C."/>
            <person name="Tachezy J."/>
            <person name="Fraser-Liggett C.M."/>
            <person name="Johnson P.J."/>
        </authorList>
    </citation>
    <scope>NUCLEOTIDE SEQUENCE [LARGE SCALE GENOMIC DNA]</scope>
    <source>
        <strain evidence="10">G3</strain>
    </source>
</reference>
<reference evidence="10" key="1">
    <citation type="submission" date="2006-10" db="EMBL/GenBank/DDBJ databases">
        <authorList>
            <person name="Amadeo P."/>
            <person name="Zhao Q."/>
            <person name="Wortman J."/>
            <person name="Fraser-Liggett C."/>
            <person name="Carlton J."/>
        </authorList>
    </citation>
    <scope>NUCLEOTIDE SEQUENCE</scope>
    <source>
        <strain evidence="10">G3</strain>
    </source>
</reference>
<evidence type="ECO:0000259" key="9">
    <source>
        <dbReference type="PROSITE" id="PS50125"/>
    </source>
</evidence>
<keyword evidence="2 7" id="KW-0812">Transmembrane</keyword>
<accession>A2ET30</accession>
<evidence type="ECO:0000259" key="8">
    <source>
        <dbReference type="PROSITE" id="PS50112"/>
    </source>
</evidence>
<dbReference type="OrthoDB" id="1890790at2759"/>
<dbReference type="GO" id="GO:0004383">
    <property type="term" value="F:guanylate cyclase activity"/>
    <property type="evidence" value="ECO:0000318"/>
    <property type="project" value="GO_Central"/>
</dbReference>
<dbReference type="Gene3D" id="3.30.450.20">
    <property type="entry name" value="PAS domain"/>
    <property type="match status" value="1"/>
</dbReference>
<keyword evidence="6" id="KW-0456">Lyase</keyword>
<feature type="domain" description="PAS" evidence="8">
    <location>
        <begin position="155"/>
        <end position="195"/>
    </location>
</feature>
<evidence type="ECO:0000256" key="3">
    <source>
        <dbReference type="ARBA" id="ARBA00022741"/>
    </source>
</evidence>
<evidence type="ECO:0000256" key="7">
    <source>
        <dbReference type="SAM" id="Phobius"/>
    </source>
</evidence>
<dbReference type="InterPro" id="IPR050401">
    <property type="entry name" value="Cyclic_nucleotide_synthase"/>
</dbReference>
<evidence type="ECO:0000256" key="6">
    <source>
        <dbReference type="ARBA" id="ARBA00023239"/>
    </source>
</evidence>
<evidence type="ECO:0000256" key="5">
    <source>
        <dbReference type="ARBA" id="ARBA00023136"/>
    </source>
</evidence>
<dbReference type="SUPFAM" id="SSF55785">
    <property type="entry name" value="PYP-like sensor domain (PAS domain)"/>
    <property type="match status" value="1"/>
</dbReference>
<dbReference type="PANTHER" id="PTHR11920:SF335">
    <property type="entry name" value="GUANYLATE CYCLASE"/>
    <property type="match status" value="1"/>
</dbReference>
<dbReference type="PROSITE" id="PS50112">
    <property type="entry name" value="PAS"/>
    <property type="match status" value="1"/>
</dbReference>
<dbReference type="GO" id="GO:0007168">
    <property type="term" value="P:receptor guanylyl cyclase signaling pathway"/>
    <property type="evidence" value="ECO:0000318"/>
    <property type="project" value="GO_Central"/>
</dbReference>
<dbReference type="SUPFAM" id="SSF55073">
    <property type="entry name" value="Nucleotide cyclase"/>
    <property type="match status" value="1"/>
</dbReference>
<evidence type="ECO:0000256" key="1">
    <source>
        <dbReference type="ARBA" id="ARBA00004370"/>
    </source>
</evidence>
<dbReference type="InterPro" id="IPR035965">
    <property type="entry name" value="PAS-like_dom_sf"/>
</dbReference>
<dbReference type="InterPro" id="IPR000014">
    <property type="entry name" value="PAS"/>
</dbReference>
<dbReference type="GO" id="GO:0001653">
    <property type="term" value="F:peptide receptor activity"/>
    <property type="evidence" value="ECO:0000318"/>
    <property type="project" value="GO_Central"/>
</dbReference>
<dbReference type="InterPro" id="IPR001054">
    <property type="entry name" value="A/G_cyclase"/>
</dbReference>
<dbReference type="InParanoid" id="A2ET30"/>
<dbReference type="GO" id="GO:0005886">
    <property type="term" value="C:plasma membrane"/>
    <property type="evidence" value="ECO:0000318"/>
    <property type="project" value="GO_Central"/>
</dbReference>
<dbReference type="PANTHER" id="PTHR11920">
    <property type="entry name" value="GUANYLYL CYCLASE"/>
    <property type="match status" value="1"/>
</dbReference>
<dbReference type="GO" id="GO:0000166">
    <property type="term" value="F:nucleotide binding"/>
    <property type="evidence" value="ECO:0007669"/>
    <property type="project" value="UniProtKB-KW"/>
</dbReference>
<dbReference type="EMBL" id="DS113482">
    <property type="protein sequence ID" value="EAY04219.1"/>
    <property type="molecule type" value="Genomic_DNA"/>
</dbReference>
<keyword evidence="5 7" id="KW-0472">Membrane</keyword>
<dbReference type="CDD" id="cd00130">
    <property type="entry name" value="PAS"/>
    <property type="match status" value="1"/>
</dbReference>
<feature type="transmembrane region" description="Helical" evidence="7">
    <location>
        <begin position="70"/>
        <end position="92"/>
    </location>
</feature>
<dbReference type="InterPro" id="IPR029787">
    <property type="entry name" value="Nucleotide_cyclase"/>
</dbReference>
<dbReference type="NCBIfam" id="TIGR00229">
    <property type="entry name" value="sensory_box"/>
    <property type="match status" value="1"/>
</dbReference>
<proteinExistence type="predicted"/>
<evidence type="ECO:0000313" key="10">
    <source>
        <dbReference type="EMBL" id="EAY04219.1"/>
    </source>
</evidence>
<feature type="domain" description="Guanylate cyclase" evidence="9">
    <location>
        <begin position="290"/>
        <end position="422"/>
    </location>
</feature>
<gene>
    <name evidence="10" type="ORF">TVAG_298390</name>
</gene>
<dbReference type="PROSITE" id="PS50125">
    <property type="entry name" value="GUANYLATE_CYCLASE_2"/>
    <property type="match status" value="1"/>
</dbReference>
<protein>
    <submittedName>
        <fullName evidence="10">Adenylate and Guanylate cyclase catalytic domain containing protein</fullName>
    </submittedName>
</protein>
<keyword evidence="4 7" id="KW-1133">Transmembrane helix</keyword>
<dbReference type="VEuPathDB" id="TrichDB:TVAGG3_1034150"/>
<dbReference type="KEGG" id="tva:4762070"/>
<dbReference type="Pfam" id="PF00211">
    <property type="entry name" value="Guanylate_cyc"/>
    <property type="match status" value="1"/>
</dbReference>
<dbReference type="Gene3D" id="3.30.70.1230">
    <property type="entry name" value="Nucleotide cyclase"/>
    <property type="match status" value="1"/>
</dbReference>
<dbReference type="Proteomes" id="UP000001542">
    <property type="component" value="Unassembled WGS sequence"/>
</dbReference>
<dbReference type="STRING" id="5722.A2ET30"/>
<evidence type="ECO:0000256" key="2">
    <source>
        <dbReference type="ARBA" id="ARBA00022692"/>
    </source>
</evidence>
<evidence type="ECO:0000256" key="4">
    <source>
        <dbReference type="ARBA" id="ARBA00022989"/>
    </source>
</evidence>
<dbReference type="GO" id="GO:0035556">
    <property type="term" value="P:intracellular signal transduction"/>
    <property type="evidence" value="ECO:0007669"/>
    <property type="project" value="InterPro"/>
</dbReference>
<dbReference type="SMART" id="SM00044">
    <property type="entry name" value="CYCc"/>
    <property type="match status" value="1"/>
</dbReference>